<keyword evidence="1" id="KW-0732">Signal</keyword>
<feature type="chain" id="PRO_5038426767" evidence="1">
    <location>
        <begin position="28"/>
        <end position="318"/>
    </location>
</feature>
<dbReference type="AlphaFoldDB" id="A0A9D1Q7B7"/>
<evidence type="ECO:0000313" key="2">
    <source>
        <dbReference type="EMBL" id="HIW07927.1"/>
    </source>
</evidence>
<protein>
    <submittedName>
        <fullName evidence="2">Uncharacterized protein</fullName>
    </submittedName>
</protein>
<comment type="caution">
    <text evidence="2">The sequence shown here is derived from an EMBL/GenBank/DDBJ whole genome shotgun (WGS) entry which is preliminary data.</text>
</comment>
<evidence type="ECO:0000313" key="3">
    <source>
        <dbReference type="Proteomes" id="UP000823933"/>
    </source>
</evidence>
<name>A0A9D1Q7B7_9FIRM</name>
<feature type="signal peptide" evidence="1">
    <location>
        <begin position="1"/>
        <end position="27"/>
    </location>
</feature>
<dbReference type="Proteomes" id="UP000823933">
    <property type="component" value="Unassembled WGS sequence"/>
</dbReference>
<dbReference type="EMBL" id="DXHQ01000008">
    <property type="protein sequence ID" value="HIW07927.1"/>
    <property type="molecule type" value="Genomic_DNA"/>
</dbReference>
<gene>
    <name evidence="2" type="ORF">H9890_00815</name>
</gene>
<reference evidence="2" key="2">
    <citation type="submission" date="2021-04" db="EMBL/GenBank/DDBJ databases">
        <authorList>
            <person name="Gilroy R."/>
        </authorList>
    </citation>
    <scope>NUCLEOTIDE SEQUENCE</scope>
    <source>
        <strain evidence="2">ChiHcolR34-3080</strain>
    </source>
</reference>
<reference evidence="2" key="1">
    <citation type="journal article" date="2021" name="PeerJ">
        <title>Extensive microbial diversity within the chicken gut microbiome revealed by metagenomics and culture.</title>
        <authorList>
            <person name="Gilroy R."/>
            <person name="Ravi A."/>
            <person name="Getino M."/>
            <person name="Pursley I."/>
            <person name="Horton D.L."/>
            <person name="Alikhan N.F."/>
            <person name="Baker D."/>
            <person name="Gharbi K."/>
            <person name="Hall N."/>
            <person name="Watson M."/>
            <person name="Adriaenssens E.M."/>
            <person name="Foster-Nyarko E."/>
            <person name="Jarju S."/>
            <person name="Secka A."/>
            <person name="Antonio M."/>
            <person name="Oren A."/>
            <person name="Chaudhuri R.R."/>
            <person name="La Ragione R."/>
            <person name="Hildebrand F."/>
            <person name="Pallen M.J."/>
        </authorList>
    </citation>
    <scope>NUCLEOTIDE SEQUENCE</scope>
    <source>
        <strain evidence="2">ChiHcolR34-3080</strain>
    </source>
</reference>
<sequence>MMKKKIVSLLMCLLLCIVAIVPMSASAVTPAVAVMDIDVSGDDYGWTDVDFYFRNNSGKTIKYIDFYVSAYNRVGDLIHDEITFNATKKLTGVGPTEPFVPQKLQGQVHTSLSNGDGTPFSEYREAGYMINDGQYRLAVYLDKYNNFFTKPTLSYDANECVYLSDYEINNMIYSSYICFDDVFYNDMLDSVTLNKIVVTYMDGSQQTISGEDATVLRNEPLQNQPFLPTVARYSAVYNYEDYKTLNPDLVAALGDNEKLLFEHFINNGMKEGRQGSTEFNLATYKANNPDLVAAFGDDNVKYYEHYISSGKAEGRKAV</sequence>
<proteinExistence type="predicted"/>
<organism evidence="2 3">
    <name type="scientific">Candidatus Faecalibacterium intestinigallinarum</name>
    <dbReference type="NCBI Taxonomy" id="2838581"/>
    <lineage>
        <taxon>Bacteria</taxon>
        <taxon>Bacillati</taxon>
        <taxon>Bacillota</taxon>
        <taxon>Clostridia</taxon>
        <taxon>Eubacteriales</taxon>
        <taxon>Oscillospiraceae</taxon>
        <taxon>Faecalibacterium</taxon>
    </lineage>
</organism>
<evidence type="ECO:0000256" key="1">
    <source>
        <dbReference type="SAM" id="SignalP"/>
    </source>
</evidence>
<accession>A0A9D1Q7B7</accession>